<dbReference type="SUPFAM" id="SSF52172">
    <property type="entry name" value="CheY-like"/>
    <property type="match status" value="1"/>
</dbReference>
<dbReference type="Gene3D" id="3.40.50.2300">
    <property type="match status" value="1"/>
</dbReference>
<proteinExistence type="predicted"/>
<evidence type="ECO:0000313" key="1">
    <source>
        <dbReference type="EMBL" id="VTR40831.1"/>
    </source>
</evidence>
<dbReference type="InterPro" id="IPR011006">
    <property type="entry name" value="CheY-like_superfamily"/>
</dbReference>
<gene>
    <name evidence="1" type="ORF">NCTC12965_04562</name>
</gene>
<name>A0A4U9VD23_SERFO</name>
<accession>A0A4U9VD23</accession>
<evidence type="ECO:0008006" key="2">
    <source>
        <dbReference type="Google" id="ProtNLM"/>
    </source>
</evidence>
<sequence>MISSIGVVESALNIEVEKTCYIRQVLIIDNCPMIQIGIRHGFAQSGIQVEAYQMTPKVTGVLELMHRYQADLVMIELCGSGDSVLESLRVISQLISNWPKIRLIVCTSLTDSRLLKTIGYDGG</sequence>
<dbReference type="EMBL" id="CABEEZ010000097">
    <property type="protein sequence ID" value="VTR40831.1"/>
    <property type="molecule type" value="Genomic_DNA"/>
</dbReference>
<dbReference type="AlphaFoldDB" id="A0A4U9VD23"/>
<reference evidence="1" key="1">
    <citation type="submission" date="2019-05" db="EMBL/GenBank/DDBJ databases">
        <authorList>
            <consortium name="Pathogen Informatics"/>
        </authorList>
    </citation>
    <scope>NUCLEOTIDE SEQUENCE [LARGE SCALE GENOMIC DNA]</scope>
    <source>
        <strain evidence="1">NCTC12965</strain>
    </source>
</reference>
<organism evidence="1">
    <name type="scientific">Serratia fonticola</name>
    <dbReference type="NCBI Taxonomy" id="47917"/>
    <lineage>
        <taxon>Bacteria</taxon>
        <taxon>Pseudomonadati</taxon>
        <taxon>Pseudomonadota</taxon>
        <taxon>Gammaproteobacteria</taxon>
        <taxon>Enterobacterales</taxon>
        <taxon>Yersiniaceae</taxon>
        <taxon>Serratia</taxon>
    </lineage>
</organism>
<protein>
    <recommendedName>
        <fullName evidence="2">Response regulatory domain-containing protein</fullName>
    </recommendedName>
</protein>